<keyword evidence="1" id="KW-0812">Transmembrane</keyword>
<evidence type="ECO:0000313" key="3">
    <source>
        <dbReference type="Proteomes" id="UP000265643"/>
    </source>
</evidence>
<dbReference type="Proteomes" id="UP000265643">
    <property type="component" value="Unassembled WGS sequence"/>
</dbReference>
<protein>
    <submittedName>
        <fullName evidence="2">Uncharacterized protein</fullName>
    </submittedName>
</protein>
<feature type="transmembrane region" description="Helical" evidence="1">
    <location>
        <begin position="20"/>
        <end position="38"/>
    </location>
</feature>
<sequence>MKQKKGEPGYLDHQLKVEIIKTLISFALVLAILALGIIQTGTRLNLLTVVAILGALPACKLLVGVITRFPYRSIPSETAEEIRKNTEYLTVAYDMIITSTEKIMPVDCIVISGHTVCGYTRSQKVDCAYLGKHIKNILSQNGYDKMTVKIFQKYSQFLSRAEGMNAIAEIDQADDERMEDAVRHLILNISM</sequence>
<evidence type="ECO:0000313" key="2">
    <source>
        <dbReference type="EMBL" id="GCA65661.1"/>
    </source>
</evidence>
<reference evidence="3" key="1">
    <citation type="submission" date="2018-09" db="EMBL/GenBank/DDBJ databases">
        <title>Draft Genome Sequence of Mediterraneibacter sp. KCTC 15684.</title>
        <authorList>
            <person name="Kim J.S."/>
            <person name="Han K.I."/>
            <person name="Suh M.K."/>
            <person name="Lee K.C."/>
            <person name="Eom M.K."/>
            <person name="Lee J.H."/>
            <person name="Park S.H."/>
            <person name="Kang S.W."/>
            <person name="Park J.E."/>
            <person name="Oh B.S."/>
            <person name="Yu S.Y."/>
            <person name="Choi S.H."/>
            <person name="Lee D.H."/>
            <person name="Yoon H."/>
            <person name="Kim B."/>
            <person name="Yang S.J."/>
            <person name="Lee J.S."/>
        </authorList>
    </citation>
    <scope>NUCLEOTIDE SEQUENCE [LARGE SCALE GENOMIC DNA]</scope>
    <source>
        <strain evidence="3">KCTC 15684</strain>
    </source>
</reference>
<dbReference type="RefSeq" id="WP_172590445.1">
    <property type="nucleotide sequence ID" value="NZ_BHGK01000001.1"/>
</dbReference>
<proteinExistence type="predicted"/>
<keyword evidence="1" id="KW-1133">Transmembrane helix</keyword>
<comment type="caution">
    <text evidence="2">The sequence shown here is derived from an EMBL/GenBank/DDBJ whole genome shotgun (WGS) entry which is preliminary data.</text>
</comment>
<dbReference type="AlphaFoldDB" id="A0A391NX82"/>
<organism evidence="2 3">
    <name type="scientific">Mediterraneibacter butyricigenes</name>
    <dbReference type="NCBI Taxonomy" id="2316025"/>
    <lineage>
        <taxon>Bacteria</taxon>
        <taxon>Bacillati</taxon>
        <taxon>Bacillota</taxon>
        <taxon>Clostridia</taxon>
        <taxon>Lachnospirales</taxon>
        <taxon>Lachnospiraceae</taxon>
        <taxon>Mediterraneibacter</taxon>
    </lineage>
</organism>
<evidence type="ECO:0000256" key="1">
    <source>
        <dbReference type="SAM" id="Phobius"/>
    </source>
</evidence>
<feature type="transmembrane region" description="Helical" evidence="1">
    <location>
        <begin position="44"/>
        <end position="63"/>
    </location>
</feature>
<gene>
    <name evidence="2" type="ORF">KGMB01110_00970</name>
</gene>
<keyword evidence="3" id="KW-1185">Reference proteome</keyword>
<dbReference type="EMBL" id="BHGK01000001">
    <property type="protein sequence ID" value="GCA65661.1"/>
    <property type="molecule type" value="Genomic_DNA"/>
</dbReference>
<name>A0A391NX82_9FIRM</name>
<accession>A0A391NX82</accession>
<keyword evidence="1" id="KW-0472">Membrane</keyword>